<evidence type="ECO:0000313" key="5">
    <source>
        <dbReference type="EMBL" id="KAJ0402287.1"/>
    </source>
</evidence>
<dbReference type="InterPro" id="IPR052607">
    <property type="entry name" value="CEP104-like"/>
</dbReference>
<feature type="coiled-coil region" evidence="1">
    <location>
        <begin position="222"/>
        <end position="249"/>
    </location>
</feature>
<comment type="caution">
    <text evidence="5">The sequence shown here is derived from an EMBL/GenBank/DDBJ whole genome shotgun (WGS) entry which is preliminary data.</text>
</comment>
<evidence type="ECO:0000256" key="1">
    <source>
        <dbReference type="SAM" id="Coils"/>
    </source>
</evidence>
<feature type="domain" description="UVR" evidence="3">
    <location>
        <begin position="236"/>
        <end position="263"/>
    </location>
</feature>
<proteinExistence type="predicted"/>
<gene>
    <name evidence="5" type="ORF">P43SY_002911</name>
</gene>
<dbReference type="Pfam" id="PF21038">
    <property type="entry name" value="CEP104_N"/>
    <property type="match status" value="1"/>
</dbReference>
<dbReference type="AlphaFoldDB" id="A0AAD5QBE6"/>
<evidence type="ECO:0000313" key="6">
    <source>
        <dbReference type="Proteomes" id="UP001209570"/>
    </source>
</evidence>
<evidence type="ECO:0000259" key="3">
    <source>
        <dbReference type="Pfam" id="PF02151"/>
    </source>
</evidence>
<accession>A0AAD5QBE6</accession>
<feature type="compositionally biased region" description="Polar residues" evidence="2">
    <location>
        <begin position="154"/>
        <end position="170"/>
    </location>
</feature>
<dbReference type="PANTHER" id="PTHR13371">
    <property type="entry name" value="GLYCINE-, GLUTAMATE-, THIENYLCYCLOHEXYLPIPERIDINE-BINDING PROTEIN"/>
    <property type="match status" value="1"/>
</dbReference>
<feature type="region of interest" description="Disordered" evidence="2">
    <location>
        <begin position="154"/>
        <end position="176"/>
    </location>
</feature>
<organism evidence="5 6">
    <name type="scientific">Pythium insidiosum</name>
    <name type="common">Pythiosis disease agent</name>
    <dbReference type="NCBI Taxonomy" id="114742"/>
    <lineage>
        <taxon>Eukaryota</taxon>
        <taxon>Sar</taxon>
        <taxon>Stramenopiles</taxon>
        <taxon>Oomycota</taxon>
        <taxon>Peronosporomycetes</taxon>
        <taxon>Pythiales</taxon>
        <taxon>Pythiaceae</taxon>
        <taxon>Pythium</taxon>
    </lineage>
</organism>
<dbReference type="Pfam" id="PF02151">
    <property type="entry name" value="UVR"/>
    <property type="match status" value="1"/>
</dbReference>
<evidence type="ECO:0008006" key="7">
    <source>
        <dbReference type="Google" id="ProtNLM"/>
    </source>
</evidence>
<evidence type="ECO:0000259" key="4">
    <source>
        <dbReference type="Pfam" id="PF21038"/>
    </source>
</evidence>
<keyword evidence="6" id="KW-1185">Reference proteome</keyword>
<name>A0AAD5QBE6_PYTIN</name>
<dbReference type="GO" id="GO:0005929">
    <property type="term" value="C:cilium"/>
    <property type="evidence" value="ECO:0007669"/>
    <property type="project" value="TreeGrafter"/>
</dbReference>
<dbReference type="InterPro" id="IPR001943">
    <property type="entry name" value="UVR_dom"/>
</dbReference>
<reference evidence="5" key="1">
    <citation type="submission" date="2021-12" db="EMBL/GenBank/DDBJ databases">
        <title>Prjna785345.</title>
        <authorList>
            <person name="Rujirawat T."/>
            <person name="Krajaejun T."/>
        </authorList>
    </citation>
    <scope>NUCLEOTIDE SEQUENCE</scope>
    <source>
        <strain evidence="5">Pi057C3</strain>
    </source>
</reference>
<keyword evidence="1" id="KW-0175">Coiled coil</keyword>
<evidence type="ECO:0000256" key="2">
    <source>
        <dbReference type="SAM" id="MobiDB-lite"/>
    </source>
</evidence>
<protein>
    <recommendedName>
        <fullName evidence="7">UVR domain-containing protein</fullName>
    </recommendedName>
</protein>
<dbReference type="Proteomes" id="UP001209570">
    <property type="component" value="Unassembled WGS sequence"/>
</dbReference>
<feature type="domain" description="Centrosomal protein CEP104 N-terminal" evidence="4">
    <location>
        <begin position="32"/>
        <end position="147"/>
    </location>
</feature>
<dbReference type="EMBL" id="JAKCXM010000106">
    <property type="protein sequence ID" value="KAJ0402287.1"/>
    <property type="molecule type" value="Genomic_DNA"/>
</dbReference>
<dbReference type="PANTHER" id="PTHR13371:SF0">
    <property type="entry name" value="CENTROSOMAL PROTEIN OF 104 KDA"/>
    <property type="match status" value="1"/>
</dbReference>
<dbReference type="InterPro" id="IPR048739">
    <property type="entry name" value="CEP104_N"/>
</dbReference>
<sequence length="264" mass="29568">MNKLRFTVVACSGEDAAFPARELNEHAASSKGYMTPKNCEYPQELVLKINDGRSRICQVQLLSHQTHIATKIELFLSTSAALADATFQRLGYLTLKSNVESNYMARELKTVHIDNEATFVKLLLHQCYINERNVYSQVGIMAINLCGEPLSSVTDELPNQSSTTSESLTPSRSVSKASAANASNDLVFDMRFDAKTAERIREIQIAKDKAVAAEDYDQAKRLKKMEEQLKSIGLQLARLEAQKREAVANEDYDLAKRIKDEIMK</sequence>